<organism evidence="1 2">
    <name type="scientific">Paenibacillus pasadenensis</name>
    <dbReference type="NCBI Taxonomy" id="217090"/>
    <lineage>
        <taxon>Bacteria</taxon>
        <taxon>Bacillati</taxon>
        <taxon>Bacillota</taxon>
        <taxon>Bacilli</taxon>
        <taxon>Bacillales</taxon>
        <taxon>Paenibacillaceae</taxon>
        <taxon>Paenibacillus</taxon>
    </lineage>
</organism>
<proteinExistence type="predicted"/>
<evidence type="ECO:0000313" key="2">
    <source>
        <dbReference type="Proteomes" id="UP000234789"/>
    </source>
</evidence>
<sequence>MNEPLSKKRVDSPLQERIGLLSVYAPFCSRQQDDSSIRPPRNPDIDLPARQLRLSVHSASFLSFSLSLSGYYMKASFRFDGRKALICGSQSGSMLL</sequence>
<protein>
    <submittedName>
        <fullName evidence="1">Uncharacterized protein</fullName>
    </submittedName>
</protein>
<name>A0A2N5N9W0_9BACL</name>
<dbReference type="AlphaFoldDB" id="A0A2N5N9W0"/>
<evidence type="ECO:0000313" key="1">
    <source>
        <dbReference type="EMBL" id="PLT47147.1"/>
    </source>
</evidence>
<keyword evidence="2" id="KW-1185">Reference proteome</keyword>
<comment type="caution">
    <text evidence="1">The sequence shown here is derived from an EMBL/GenBank/DDBJ whole genome shotgun (WGS) entry which is preliminary data.</text>
</comment>
<reference evidence="1 2" key="1">
    <citation type="submission" date="2017-05" db="EMBL/GenBank/DDBJ databases">
        <title>Functional genome analysis of Paenibacillus pasadenensis strain R16: insights on endophytic life style and antifungal activity.</title>
        <authorList>
            <person name="Passera A."/>
            <person name="Marcolungo L."/>
            <person name="Casati P."/>
            <person name="Brasca M."/>
            <person name="Quaglino F."/>
            <person name="Delledonne M."/>
        </authorList>
    </citation>
    <scope>NUCLEOTIDE SEQUENCE [LARGE SCALE GENOMIC DNA]</scope>
    <source>
        <strain evidence="1 2">R16</strain>
    </source>
</reference>
<accession>A0A2N5N9W0</accession>
<dbReference type="Proteomes" id="UP000234789">
    <property type="component" value="Unassembled WGS sequence"/>
</dbReference>
<gene>
    <name evidence="1" type="ORF">B8V81_1371</name>
</gene>
<dbReference type="EMBL" id="NFEZ01000003">
    <property type="protein sequence ID" value="PLT47147.1"/>
    <property type="molecule type" value="Genomic_DNA"/>
</dbReference>